<dbReference type="GO" id="GO:0005737">
    <property type="term" value="C:cytoplasm"/>
    <property type="evidence" value="ECO:0007669"/>
    <property type="project" value="TreeGrafter"/>
</dbReference>
<protein>
    <submittedName>
        <fullName evidence="3">Hydroxypyruvate reductase</fullName>
    </submittedName>
</protein>
<keyword evidence="3" id="KW-0670">Pyruvate</keyword>
<dbReference type="InterPro" id="IPR037035">
    <property type="entry name" value="GK-like_C_sf"/>
</dbReference>
<dbReference type="Gene3D" id="3.40.1480.10">
    <property type="entry name" value="MOFRL domain"/>
    <property type="match status" value="1"/>
</dbReference>
<dbReference type="GO" id="GO:0008887">
    <property type="term" value="F:glycerate kinase activity"/>
    <property type="evidence" value="ECO:0007669"/>
    <property type="project" value="InterPro"/>
</dbReference>
<dbReference type="InterPro" id="IPR007835">
    <property type="entry name" value="MOFRL"/>
</dbReference>
<dbReference type="InterPro" id="IPR025286">
    <property type="entry name" value="MOFRL_assoc_dom"/>
</dbReference>
<dbReference type="AlphaFoldDB" id="A0A369AET6"/>
<dbReference type="OrthoDB" id="9766552at2"/>
<dbReference type="Pfam" id="PF13660">
    <property type="entry name" value="DUF4147"/>
    <property type="match status" value="1"/>
</dbReference>
<accession>A0A369AET6</accession>
<dbReference type="RefSeq" id="WP_114484143.1">
    <property type="nucleotide sequence ID" value="NZ_QPJU01000011.1"/>
</dbReference>
<dbReference type="InterPro" id="IPR038614">
    <property type="entry name" value="GK_N_sf"/>
</dbReference>
<dbReference type="Proteomes" id="UP000252174">
    <property type="component" value="Unassembled WGS sequence"/>
</dbReference>
<dbReference type="SUPFAM" id="SSF82544">
    <property type="entry name" value="GckA/TtuD-like"/>
    <property type="match status" value="1"/>
</dbReference>
<dbReference type="FunFam" id="3.40.1480.10:FF:000002">
    <property type="entry name" value="Glycerate kinase"/>
    <property type="match status" value="1"/>
</dbReference>
<name>A0A369AET6_9BURK</name>
<sequence>MPDQSAPLSPPLPDPRTRPRAFLQALFEVAVRSAQPLHGLAAALPAPPRGRTLVLGAGKAAGAMAQALEALWPADAPLSGLVVTRYGHIPPRPAGVPQRIEVMEAAHPVPDAASEVAAQRMLALVQQSRLTDDDLVLFLVSGGGSALLALPVEGLTLQDKQRINRELLASGANIAGMNCVRKHLSRIKGGRLALACAPAPVCTLAISDVPGDDPAVIASGPTVPDASTCAEALEIVRRYAIALPQAVRQGLESGALETPKPGAAAFAKNTVRLVATPWQALQAAAQAARSAGIAAHVLSDEIQGESREVAKVHAALARTVAQRGAPFAAPCVLLSGGETTVTVHPRAAGDLPGRGGRAGEFCLALAQALQGAPNIWALAADTDGIDGSENNAGAWVAPDTLDRAARAGLRVAEHLARNDSWGFFSVLDDLLVTGPTYTNVNDFRAILVL</sequence>
<keyword evidence="4" id="KW-1185">Reference proteome</keyword>
<evidence type="ECO:0000313" key="4">
    <source>
        <dbReference type="Proteomes" id="UP000252174"/>
    </source>
</evidence>
<feature type="domain" description="MOFRL-associated" evidence="2">
    <location>
        <begin position="23"/>
        <end position="251"/>
    </location>
</feature>
<dbReference type="PANTHER" id="PTHR12227:SF0">
    <property type="entry name" value="GLYCERATE KINASE"/>
    <property type="match status" value="1"/>
</dbReference>
<dbReference type="InterPro" id="IPR039760">
    <property type="entry name" value="MOFRL_protein"/>
</dbReference>
<dbReference type="EMBL" id="QPJU01000011">
    <property type="protein sequence ID" value="RCX07860.1"/>
    <property type="molecule type" value="Genomic_DNA"/>
</dbReference>
<evidence type="ECO:0000259" key="2">
    <source>
        <dbReference type="Pfam" id="PF13660"/>
    </source>
</evidence>
<organism evidence="3 4">
    <name type="scientific">Extensimonas vulgaris</name>
    <dbReference type="NCBI Taxonomy" id="1031594"/>
    <lineage>
        <taxon>Bacteria</taxon>
        <taxon>Pseudomonadati</taxon>
        <taxon>Pseudomonadota</taxon>
        <taxon>Betaproteobacteria</taxon>
        <taxon>Burkholderiales</taxon>
        <taxon>Comamonadaceae</taxon>
        <taxon>Extensimonas</taxon>
    </lineage>
</organism>
<proteinExistence type="predicted"/>
<comment type="caution">
    <text evidence="3">The sequence shown here is derived from an EMBL/GenBank/DDBJ whole genome shotgun (WGS) entry which is preliminary data.</text>
</comment>
<feature type="domain" description="MOFRL" evidence="1">
    <location>
        <begin position="331"/>
        <end position="442"/>
    </location>
</feature>
<dbReference type="PANTHER" id="PTHR12227">
    <property type="entry name" value="GLYCERATE KINASE"/>
    <property type="match status" value="1"/>
</dbReference>
<gene>
    <name evidence="3" type="ORF">DFR45_11147</name>
</gene>
<dbReference type="Pfam" id="PF05161">
    <property type="entry name" value="MOFRL"/>
    <property type="match status" value="1"/>
</dbReference>
<evidence type="ECO:0000313" key="3">
    <source>
        <dbReference type="EMBL" id="RCX07860.1"/>
    </source>
</evidence>
<dbReference type="Gene3D" id="3.40.50.10180">
    <property type="entry name" value="Glycerate kinase, MOFRL-like N-terminal domain"/>
    <property type="match status" value="1"/>
</dbReference>
<evidence type="ECO:0000259" key="1">
    <source>
        <dbReference type="Pfam" id="PF05161"/>
    </source>
</evidence>
<reference evidence="3 4" key="1">
    <citation type="submission" date="2018-07" db="EMBL/GenBank/DDBJ databases">
        <title>Genomic Encyclopedia of Type Strains, Phase IV (KMG-IV): sequencing the most valuable type-strain genomes for metagenomic binning, comparative biology and taxonomic classification.</title>
        <authorList>
            <person name="Goeker M."/>
        </authorList>
    </citation>
    <scope>NUCLEOTIDE SEQUENCE [LARGE SCALE GENOMIC DNA]</scope>
    <source>
        <strain evidence="3 4">DSM 100911</strain>
    </source>
</reference>